<evidence type="ECO:0000313" key="3">
    <source>
        <dbReference type="Proteomes" id="UP001152888"/>
    </source>
</evidence>
<accession>A0A9P0LPI6</accession>
<dbReference type="OrthoDB" id="6775407at2759"/>
<dbReference type="AlphaFoldDB" id="A0A9P0LPI6"/>
<name>A0A9P0LPI6_ACAOB</name>
<protein>
    <submittedName>
        <fullName evidence="2">Uncharacterized protein</fullName>
    </submittedName>
</protein>
<gene>
    <name evidence="2" type="ORF">ACAOBT_LOCUS27020</name>
</gene>
<proteinExistence type="predicted"/>
<evidence type="ECO:0000256" key="1">
    <source>
        <dbReference type="SAM" id="MobiDB-lite"/>
    </source>
</evidence>
<organism evidence="2 3">
    <name type="scientific">Acanthoscelides obtectus</name>
    <name type="common">Bean weevil</name>
    <name type="synonym">Bruchus obtectus</name>
    <dbReference type="NCBI Taxonomy" id="200917"/>
    <lineage>
        <taxon>Eukaryota</taxon>
        <taxon>Metazoa</taxon>
        <taxon>Ecdysozoa</taxon>
        <taxon>Arthropoda</taxon>
        <taxon>Hexapoda</taxon>
        <taxon>Insecta</taxon>
        <taxon>Pterygota</taxon>
        <taxon>Neoptera</taxon>
        <taxon>Endopterygota</taxon>
        <taxon>Coleoptera</taxon>
        <taxon>Polyphaga</taxon>
        <taxon>Cucujiformia</taxon>
        <taxon>Chrysomeloidea</taxon>
        <taxon>Chrysomelidae</taxon>
        <taxon>Bruchinae</taxon>
        <taxon>Bruchini</taxon>
        <taxon>Acanthoscelides</taxon>
    </lineage>
</organism>
<keyword evidence="3" id="KW-1185">Reference proteome</keyword>
<evidence type="ECO:0000313" key="2">
    <source>
        <dbReference type="EMBL" id="CAH2002848.1"/>
    </source>
</evidence>
<reference evidence="2" key="1">
    <citation type="submission" date="2022-03" db="EMBL/GenBank/DDBJ databases">
        <authorList>
            <person name="Sayadi A."/>
        </authorList>
    </citation>
    <scope>NUCLEOTIDE SEQUENCE</scope>
</reference>
<dbReference type="Proteomes" id="UP001152888">
    <property type="component" value="Unassembled WGS sequence"/>
</dbReference>
<comment type="caution">
    <text evidence="2">The sequence shown here is derived from an EMBL/GenBank/DDBJ whole genome shotgun (WGS) entry which is preliminary data.</text>
</comment>
<feature type="region of interest" description="Disordered" evidence="1">
    <location>
        <begin position="196"/>
        <end position="223"/>
    </location>
</feature>
<sequence length="223" mass="25814">MPDKKSKKKENKRSIFQLCFPCIGKQTFSCDEVMCDSFGREFTEYEYVIENLAIRRAPKVLLDSALSAKKSKSKYGQTERVPVRNFGTSVERRSLPEVECGPVIEEQPSLMTPPNEKLMKALNPTWTDYTPYKFNAPIERHLVRPIKRTKEKPIERTNEKPIEMPVVKPPASTMQNFTDAILLESPRQKKTVAQVYPVENDVKQDLTRSPQDRPTRGRWRDPI</sequence>
<feature type="compositionally biased region" description="Basic and acidic residues" evidence="1">
    <location>
        <begin position="200"/>
        <end position="223"/>
    </location>
</feature>
<dbReference type="EMBL" id="CAKOFQ010007514">
    <property type="protein sequence ID" value="CAH2002848.1"/>
    <property type="molecule type" value="Genomic_DNA"/>
</dbReference>